<protein>
    <submittedName>
        <fullName evidence="4">Uncharacterized protein LOC106051733</fullName>
    </submittedName>
</protein>
<dbReference type="OrthoDB" id="2290221at2759"/>
<name>A0A9W3ALZ5_BIOGL</name>
<evidence type="ECO:0000256" key="2">
    <source>
        <dbReference type="SAM" id="MobiDB-lite"/>
    </source>
</evidence>
<feature type="compositionally biased region" description="Basic and acidic residues" evidence="2">
    <location>
        <begin position="352"/>
        <end position="365"/>
    </location>
</feature>
<feature type="region of interest" description="Disordered" evidence="2">
    <location>
        <begin position="654"/>
        <end position="675"/>
    </location>
</feature>
<evidence type="ECO:0000313" key="4">
    <source>
        <dbReference type="RefSeq" id="XP_055888275.1"/>
    </source>
</evidence>
<organism evidence="3 4">
    <name type="scientific">Biomphalaria glabrata</name>
    <name type="common">Bloodfluke planorb</name>
    <name type="synonym">Freshwater snail</name>
    <dbReference type="NCBI Taxonomy" id="6526"/>
    <lineage>
        <taxon>Eukaryota</taxon>
        <taxon>Metazoa</taxon>
        <taxon>Spiralia</taxon>
        <taxon>Lophotrochozoa</taxon>
        <taxon>Mollusca</taxon>
        <taxon>Gastropoda</taxon>
        <taxon>Heterobranchia</taxon>
        <taxon>Euthyneura</taxon>
        <taxon>Panpulmonata</taxon>
        <taxon>Hygrophila</taxon>
        <taxon>Lymnaeoidea</taxon>
        <taxon>Planorbidae</taxon>
        <taxon>Biomphalaria</taxon>
    </lineage>
</organism>
<dbReference type="GO" id="GO:0038203">
    <property type="term" value="P:TORC2 signaling"/>
    <property type="evidence" value="ECO:0007669"/>
    <property type="project" value="TreeGrafter"/>
</dbReference>
<comment type="similarity">
    <text evidence="1">Belongs to the PROTOR family.</text>
</comment>
<dbReference type="AlphaFoldDB" id="A0A9W3ALZ5"/>
<feature type="region of interest" description="Disordered" evidence="2">
    <location>
        <begin position="329"/>
        <end position="374"/>
    </location>
</feature>
<reference evidence="4" key="1">
    <citation type="submission" date="2025-08" db="UniProtKB">
        <authorList>
            <consortium name="RefSeq"/>
        </authorList>
    </citation>
    <scope>IDENTIFICATION</scope>
</reference>
<dbReference type="GeneID" id="106051733"/>
<dbReference type="PANTHER" id="PTHR32428:SF2">
    <property type="entry name" value="TARGET OF RAPAMYCIN COMPLEX 2 SUBUNIT BIT61-RELATED"/>
    <property type="match status" value="1"/>
</dbReference>
<sequence length="707" mass="78991">MATADPAFCSTRSEAILSETKECEIRSTDCEALGHPLLSTNELANGTPHVTSQETDGVQELPGHVTSETMHPAGQSDLSVITNVVPTTIMPSTPSELVGVRAKPPLRRVISNLDHMTGTLDQLRPIRRINSFSDIHSKQNDPLQPPAQKVRFFIGIPQNKSKLSQDDNSSETINALQDIASLSRSRMSSFKNFFRGSSKRKKRKSVEEAPDLDKLDCNCNRKSATAPSVVHDEAGKEVSALEDHVIVEPGESDDFEADLIDGTLFSKPRVSPFQRSHSTKSRMKPVIEEEDLEPRHFARSVTEGNFLYQAPTLLLTTISYPNKAPLHFPNAAERPQFSKRDSNGAKQRRGHFNRENRLWRHRSEGHSPSGPRQSIRKHVVHILTGLKKLHGDSHYQPKSSFRGLHGHSLASVELGSWAAREGRRGSTLTPFSSSLTPGVSCSRTEVLQAISSAIIHLFQRKPLKENELGILQEHVRFLINSEAGGLVQEYYKDQLLRKGMIILREKIKNEQGVELLKQLGETWDYFFKEILPVLQAILYPLTSSLSKDETVRSLTLLAFRNIVVLKVSIKEALESVNKCDYPPNISQMLLILQSIQDNVFLSENQFKLEKLVARVICPYLGQRGFYDGSPDPIIKVKLKPSPFNIPNVIISDNDKTPSKSHIRLDGPLSPSPISPRKGAYQDLTGLKKLKPVLEHVYDGGRRHSIMS</sequence>
<dbReference type="Pfam" id="PF08539">
    <property type="entry name" value="HbrB"/>
    <property type="match status" value="1"/>
</dbReference>
<gene>
    <name evidence="4" type="primary">LOC106051733</name>
</gene>
<dbReference type="RefSeq" id="XP_055888275.1">
    <property type="nucleotide sequence ID" value="XM_056032300.1"/>
</dbReference>
<accession>A0A9W3ALZ5</accession>
<dbReference type="GO" id="GO:0031932">
    <property type="term" value="C:TORC2 complex"/>
    <property type="evidence" value="ECO:0007669"/>
    <property type="project" value="TreeGrafter"/>
</dbReference>
<evidence type="ECO:0000313" key="3">
    <source>
        <dbReference type="Proteomes" id="UP001165740"/>
    </source>
</evidence>
<dbReference type="InterPro" id="IPR013745">
    <property type="entry name" value="Bit61/PRR5"/>
</dbReference>
<proteinExistence type="inferred from homology"/>
<keyword evidence="3" id="KW-1185">Reference proteome</keyword>
<dbReference type="Proteomes" id="UP001165740">
    <property type="component" value="Chromosome 6"/>
</dbReference>
<dbReference type="PANTHER" id="PTHR32428">
    <property type="entry name" value="TARGET OF RAPAMYCIN COMPLEX 2 SUBUNIT BIT61-RELATED"/>
    <property type="match status" value="1"/>
</dbReference>
<evidence type="ECO:0000256" key="1">
    <source>
        <dbReference type="ARBA" id="ARBA00010453"/>
    </source>
</evidence>